<feature type="region of interest" description="Disordered" evidence="2">
    <location>
        <begin position="15"/>
        <end position="58"/>
    </location>
</feature>
<feature type="domain" description="HTH CENPB-type" evidence="3">
    <location>
        <begin position="121"/>
        <end position="191"/>
    </location>
</feature>
<dbReference type="PROSITE" id="PS51253">
    <property type="entry name" value="HTH_CENPB"/>
    <property type="match status" value="1"/>
</dbReference>
<reference evidence="4" key="1">
    <citation type="submission" date="2022-01" db="EMBL/GenBank/DDBJ databases">
        <title>Genome Sequence Resource for Two Populations of Ditylenchus destructor, the Migratory Endoparasitic Phytonematode.</title>
        <authorList>
            <person name="Zhang H."/>
            <person name="Lin R."/>
            <person name="Xie B."/>
        </authorList>
    </citation>
    <scope>NUCLEOTIDE SEQUENCE</scope>
    <source>
        <strain evidence="4">BazhouSP</strain>
    </source>
</reference>
<evidence type="ECO:0000256" key="1">
    <source>
        <dbReference type="ARBA" id="ARBA00023125"/>
    </source>
</evidence>
<dbReference type="GO" id="GO:0003677">
    <property type="term" value="F:DNA binding"/>
    <property type="evidence" value="ECO:0007669"/>
    <property type="project" value="UniProtKB-KW"/>
</dbReference>
<dbReference type="Pfam" id="PF03221">
    <property type="entry name" value="HTH_Tnp_Tc5"/>
    <property type="match status" value="1"/>
</dbReference>
<comment type="caution">
    <text evidence="4">The sequence shown here is derived from an EMBL/GenBank/DDBJ whole genome shotgun (WGS) entry which is preliminary data.</text>
</comment>
<feature type="compositionally biased region" description="Polar residues" evidence="2">
    <location>
        <begin position="264"/>
        <end position="273"/>
    </location>
</feature>
<organism evidence="4 5">
    <name type="scientific">Ditylenchus destructor</name>
    <dbReference type="NCBI Taxonomy" id="166010"/>
    <lineage>
        <taxon>Eukaryota</taxon>
        <taxon>Metazoa</taxon>
        <taxon>Ecdysozoa</taxon>
        <taxon>Nematoda</taxon>
        <taxon>Chromadorea</taxon>
        <taxon>Rhabditida</taxon>
        <taxon>Tylenchina</taxon>
        <taxon>Tylenchomorpha</taxon>
        <taxon>Sphaerularioidea</taxon>
        <taxon>Anguinidae</taxon>
        <taxon>Anguininae</taxon>
        <taxon>Ditylenchus</taxon>
    </lineage>
</organism>
<evidence type="ECO:0000256" key="2">
    <source>
        <dbReference type="SAM" id="MobiDB-lite"/>
    </source>
</evidence>
<accession>A0AAD4MKQ5</accession>
<keyword evidence="1" id="KW-0238">DNA-binding</keyword>
<proteinExistence type="predicted"/>
<gene>
    <name evidence="4" type="ORF">DdX_18867</name>
</gene>
<name>A0AAD4MKQ5_9BILA</name>
<evidence type="ECO:0000313" key="5">
    <source>
        <dbReference type="Proteomes" id="UP001201812"/>
    </source>
</evidence>
<dbReference type="AlphaFoldDB" id="A0AAD4MKQ5"/>
<keyword evidence="5" id="KW-1185">Reference proteome</keyword>
<evidence type="ECO:0000259" key="3">
    <source>
        <dbReference type="PROSITE" id="PS51253"/>
    </source>
</evidence>
<evidence type="ECO:0000313" key="4">
    <source>
        <dbReference type="EMBL" id="KAI1696760.1"/>
    </source>
</evidence>
<sequence length="304" mass="34562">MAKYFDGVLDDELDLFPVGPSTSTESCESNNTTETTETAESMETAESSDTDVPEERVKTKAQKSFTIAKTLEILDHAKKSSIRATSKFFKVEPKNIRNWMKNEPRYRRESLKVHGGEKKNLPGQGRHLVNSGFDGELASWIRQERALKGCCTQSVMLARAKVLAQRYDLGINLSHDWFQAFVGRHNFSLRKTTRVAQKPPEDYVRKIVDFILYARILAMDEMNLKDHPHTSGGNPRTWTCICAGFLKLGMCFLTKRLRNPSRTAALQPQTMAQKTKKLHVSDQQAQPRWDSTYCEKLARSPTSN</sequence>
<dbReference type="InterPro" id="IPR006600">
    <property type="entry name" value="HTH_CenpB_DNA-bd_dom"/>
</dbReference>
<dbReference type="EMBL" id="JAKKPZ010000308">
    <property type="protein sequence ID" value="KAI1696760.1"/>
    <property type="molecule type" value="Genomic_DNA"/>
</dbReference>
<protein>
    <submittedName>
        <fullName evidence="4">Tigger transposable element-derived protein 1-like</fullName>
    </submittedName>
</protein>
<dbReference type="Proteomes" id="UP001201812">
    <property type="component" value="Unassembled WGS sequence"/>
</dbReference>
<feature type="compositionally biased region" description="Low complexity" evidence="2">
    <location>
        <begin position="21"/>
        <end position="45"/>
    </location>
</feature>
<feature type="region of interest" description="Disordered" evidence="2">
    <location>
        <begin position="264"/>
        <end position="290"/>
    </location>
</feature>